<evidence type="ECO:0000256" key="3">
    <source>
        <dbReference type="ARBA" id="ARBA00023015"/>
    </source>
</evidence>
<dbReference type="InterPro" id="IPR015660">
    <property type="entry name" value="MASH1/Ascl1a-like"/>
</dbReference>
<evidence type="ECO:0000256" key="2">
    <source>
        <dbReference type="ARBA" id="ARBA00011738"/>
    </source>
</evidence>
<feature type="region of interest" description="Disordered" evidence="7">
    <location>
        <begin position="24"/>
        <end position="70"/>
    </location>
</feature>
<dbReference type="GO" id="GO:0005634">
    <property type="term" value="C:nucleus"/>
    <property type="evidence" value="ECO:0007669"/>
    <property type="project" value="UniProtKB-SubCell"/>
</dbReference>
<dbReference type="GO" id="GO:0003700">
    <property type="term" value="F:DNA-binding transcription factor activity"/>
    <property type="evidence" value="ECO:0007669"/>
    <property type="project" value="InterPro"/>
</dbReference>
<feature type="compositionally biased region" description="Basic and acidic residues" evidence="7">
    <location>
        <begin position="42"/>
        <end position="52"/>
    </location>
</feature>
<dbReference type="GO" id="GO:0006357">
    <property type="term" value="P:regulation of transcription by RNA polymerase II"/>
    <property type="evidence" value="ECO:0007669"/>
    <property type="project" value="InterPro"/>
</dbReference>
<dbReference type="Gene3D" id="4.10.280.10">
    <property type="entry name" value="Helix-loop-helix DNA-binding domain"/>
    <property type="match status" value="1"/>
</dbReference>
<organism evidence="9 10">
    <name type="scientific">Vitis vinifera</name>
    <name type="common">Grape</name>
    <dbReference type="NCBI Taxonomy" id="29760"/>
    <lineage>
        <taxon>Eukaryota</taxon>
        <taxon>Viridiplantae</taxon>
        <taxon>Streptophyta</taxon>
        <taxon>Embryophyta</taxon>
        <taxon>Tracheophyta</taxon>
        <taxon>Spermatophyta</taxon>
        <taxon>Magnoliopsida</taxon>
        <taxon>eudicotyledons</taxon>
        <taxon>Gunneridae</taxon>
        <taxon>Pentapetalae</taxon>
        <taxon>rosids</taxon>
        <taxon>Vitales</taxon>
        <taxon>Vitaceae</taxon>
        <taxon>Viteae</taxon>
        <taxon>Vitis</taxon>
    </lineage>
</organism>
<evidence type="ECO:0000256" key="4">
    <source>
        <dbReference type="ARBA" id="ARBA00023125"/>
    </source>
</evidence>
<evidence type="ECO:0000313" key="10">
    <source>
        <dbReference type="Proteomes" id="UP000288805"/>
    </source>
</evidence>
<dbReference type="GO" id="GO:0046983">
    <property type="term" value="F:protein dimerization activity"/>
    <property type="evidence" value="ECO:0007669"/>
    <property type="project" value="InterPro"/>
</dbReference>
<name>A0A438JGV1_VITVI</name>
<evidence type="ECO:0000256" key="7">
    <source>
        <dbReference type="SAM" id="MobiDB-lite"/>
    </source>
</evidence>
<comment type="caution">
    <text evidence="9">The sequence shown here is derived from an EMBL/GenBank/DDBJ whole genome shotgun (WGS) entry which is preliminary data.</text>
</comment>
<dbReference type="InterPro" id="IPR036638">
    <property type="entry name" value="HLH_DNA-bd_sf"/>
</dbReference>
<keyword evidence="5" id="KW-0804">Transcription</keyword>
<accession>A0A438JGV1</accession>
<dbReference type="CDD" id="cd18914">
    <property type="entry name" value="bHLH_AtORG2_like"/>
    <property type="match status" value="1"/>
</dbReference>
<dbReference type="PANTHER" id="PTHR13935">
    <property type="entry name" value="ACHAETE-SCUTE TRANSCRIPTION FACTOR-RELATED"/>
    <property type="match status" value="1"/>
</dbReference>
<evidence type="ECO:0000256" key="1">
    <source>
        <dbReference type="ARBA" id="ARBA00004123"/>
    </source>
</evidence>
<gene>
    <name evidence="9" type="primary">BHLH120_4</name>
    <name evidence="9" type="ORF">CK203_017708</name>
</gene>
<keyword evidence="6" id="KW-0539">Nucleus</keyword>
<feature type="domain" description="BHLH" evidence="8">
    <location>
        <begin position="67"/>
        <end position="119"/>
    </location>
</feature>
<protein>
    <submittedName>
        <fullName evidence="9">Transcription factor bHLH120</fullName>
    </submittedName>
</protein>
<evidence type="ECO:0000259" key="8">
    <source>
        <dbReference type="PROSITE" id="PS50888"/>
    </source>
</evidence>
<sequence length="237" mass="26503">MFPLQQCYELSDDEIFSLLQQQHINQQDPSHASMEGSNLPKNTEKSPRKKELLATPGDNDGNTSGGDRKIMRRDMERQRRQEMANLNASLRSLLPIEYIKGKRSISDHMHEAVNYINDLQMKIQDLGNKRDALKRQCNMSASHLESRSSEICPPNCVVVSPCLGGVEILVSGGFREEGLPSRVMELLFEEGLSVVSCVSTKVNEGLLHTINCKVADPSCVDLSMLQQKLLDAMNPSF</sequence>
<proteinExistence type="predicted"/>
<dbReference type="AlphaFoldDB" id="A0A438JGV1"/>
<comment type="subcellular location">
    <subcellularLocation>
        <location evidence="1">Nucleus</location>
    </subcellularLocation>
</comment>
<dbReference type="Pfam" id="PF00010">
    <property type="entry name" value="HLH"/>
    <property type="match status" value="1"/>
</dbReference>
<dbReference type="SUPFAM" id="SSF47459">
    <property type="entry name" value="HLH, helix-loop-helix DNA-binding domain"/>
    <property type="match status" value="1"/>
</dbReference>
<dbReference type="FunFam" id="4.10.280.10:FF:000085">
    <property type="entry name" value="Transcription factor bHLH126"/>
    <property type="match status" value="1"/>
</dbReference>
<dbReference type="EMBL" id="QGNW01000042">
    <property type="protein sequence ID" value="RVX08172.1"/>
    <property type="molecule type" value="Genomic_DNA"/>
</dbReference>
<dbReference type="GO" id="GO:0003677">
    <property type="term" value="F:DNA binding"/>
    <property type="evidence" value="ECO:0007669"/>
    <property type="project" value="UniProtKB-KW"/>
</dbReference>
<keyword evidence="4" id="KW-0238">DNA-binding</keyword>
<evidence type="ECO:0000256" key="5">
    <source>
        <dbReference type="ARBA" id="ARBA00023163"/>
    </source>
</evidence>
<dbReference type="PANTHER" id="PTHR13935:SF165">
    <property type="entry name" value="BHLH DOMAIN-CONTAINING PROTEIN"/>
    <property type="match status" value="1"/>
</dbReference>
<keyword evidence="3" id="KW-0805">Transcription regulation</keyword>
<comment type="subunit">
    <text evidence="2">Homodimer.</text>
</comment>
<evidence type="ECO:0000313" key="9">
    <source>
        <dbReference type="EMBL" id="RVX08172.1"/>
    </source>
</evidence>
<dbReference type="Proteomes" id="UP000288805">
    <property type="component" value="Unassembled WGS sequence"/>
</dbReference>
<reference evidence="9 10" key="1">
    <citation type="journal article" date="2018" name="PLoS Genet.">
        <title>Population sequencing reveals clonal diversity and ancestral inbreeding in the grapevine cultivar Chardonnay.</title>
        <authorList>
            <person name="Roach M.J."/>
            <person name="Johnson D.L."/>
            <person name="Bohlmann J."/>
            <person name="van Vuuren H.J."/>
            <person name="Jones S.J."/>
            <person name="Pretorius I.S."/>
            <person name="Schmidt S.A."/>
            <person name="Borneman A.R."/>
        </authorList>
    </citation>
    <scope>NUCLEOTIDE SEQUENCE [LARGE SCALE GENOMIC DNA]</scope>
    <source>
        <strain evidence="10">cv. Chardonnay</strain>
        <tissue evidence="9">Leaf</tissue>
    </source>
</reference>
<evidence type="ECO:0000256" key="6">
    <source>
        <dbReference type="ARBA" id="ARBA00023242"/>
    </source>
</evidence>
<dbReference type="PROSITE" id="PS50888">
    <property type="entry name" value="BHLH"/>
    <property type="match status" value="1"/>
</dbReference>
<dbReference type="InterPro" id="IPR011598">
    <property type="entry name" value="bHLH_dom"/>
</dbReference>
<feature type="compositionally biased region" description="Polar residues" evidence="7">
    <location>
        <begin position="24"/>
        <end position="41"/>
    </location>
</feature>